<feature type="repeat" description="Solcar" evidence="8">
    <location>
        <begin position="198"/>
        <end position="282"/>
    </location>
</feature>
<sequence length="288" mass="30753">MDKQGTPNAVFKEFLTSGLSVSAANVCTNPIDVVKVRMQLQSMQLAGNGRLIAPNLLQTGMTVVQHEGYAALMSGVSATVARGLFYGGLRLGMYAPLKTAFGADTDPTVLKKVAAGSASGAIATLITNPIELLKTRLQSCSTMGPLQVIKKVIQQDGVAGLWKGTMPSAVRGTLLTASQCATYDDTKRLWMRTTGWRDGLGTHVGVSMITGLAATTITQPVDMVKTHMYCNGSKYANPLSCAADLFAREGARGFFKGWTANYARLGPQTTLMFVFMENMRHVTGMKAL</sequence>
<evidence type="ECO:0000256" key="1">
    <source>
        <dbReference type="ARBA" id="ARBA00004141"/>
    </source>
</evidence>
<keyword evidence="4 8" id="KW-0812">Transmembrane</keyword>
<evidence type="ECO:0000256" key="2">
    <source>
        <dbReference type="ARBA" id="ARBA00006375"/>
    </source>
</evidence>
<proteinExistence type="inferred from homology"/>
<dbReference type="PRINTS" id="PR00926">
    <property type="entry name" value="MITOCARRIER"/>
</dbReference>
<evidence type="ECO:0008006" key="12">
    <source>
        <dbReference type="Google" id="ProtNLM"/>
    </source>
</evidence>
<dbReference type="PROSITE" id="PS50920">
    <property type="entry name" value="SOLCAR"/>
    <property type="match status" value="3"/>
</dbReference>
<protein>
    <recommendedName>
        <fullName evidence="12">Mitochondrial carrier</fullName>
    </recommendedName>
</protein>
<dbReference type="InterPro" id="IPR018108">
    <property type="entry name" value="MCP_transmembrane"/>
</dbReference>
<keyword evidence="6" id="KW-1133">Transmembrane helix</keyword>
<evidence type="ECO:0000256" key="3">
    <source>
        <dbReference type="ARBA" id="ARBA00022448"/>
    </source>
</evidence>
<accession>A0ABR2YC31</accession>
<evidence type="ECO:0000256" key="9">
    <source>
        <dbReference type="RuleBase" id="RU000488"/>
    </source>
</evidence>
<dbReference type="EMBL" id="JALJOT010000016">
    <property type="protein sequence ID" value="KAK9902005.1"/>
    <property type="molecule type" value="Genomic_DNA"/>
</dbReference>
<dbReference type="InterPro" id="IPR050391">
    <property type="entry name" value="Mito_Metabolite_Transporter"/>
</dbReference>
<dbReference type="Pfam" id="PF00153">
    <property type="entry name" value="Mito_carr"/>
    <property type="match status" value="3"/>
</dbReference>
<dbReference type="Gene3D" id="1.50.40.10">
    <property type="entry name" value="Mitochondrial carrier domain"/>
    <property type="match status" value="1"/>
</dbReference>
<evidence type="ECO:0000256" key="5">
    <source>
        <dbReference type="ARBA" id="ARBA00022737"/>
    </source>
</evidence>
<keyword evidence="5" id="KW-0677">Repeat</keyword>
<dbReference type="PANTHER" id="PTHR45618">
    <property type="entry name" value="MITOCHONDRIAL DICARBOXYLATE CARRIER-RELATED"/>
    <property type="match status" value="1"/>
</dbReference>
<evidence type="ECO:0000256" key="7">
    <source>
        <dbReference type="ARBA" id="ARBA00023136"/>
    </source>
</evidence>
<dbReference type="InterPro" id="IPR002067">
    <property type="entry name" value="MCP"/>
</dbReference>
<comment type="caution">
    <text evidence="10">The sequence shown here is derived from an EMBL/GenBank/DDBJ whole genome shotgun (WGS) entry which is preliminary data.</text>
</comment>
<dbReference type="Proteomes" id="UP001491310">
    <property type="component" value="Unassembled WGS sequence"/>
</dbReference>
<dbReference type="InterPro" id="IPR023395">
    <property type="entry name" value="MCP_dom_sf"/>
</dbReference>
<evidence type="ECO:0000256" key="8">
    <source>
        <dbReference type="PROSITE-ProRule" id="PRU00282"/>
    </source>
</evidence>
<comment type="subcellular location">
    <subcellularLocation>
        <location evidence="1">Membrane</location>
        <topology evidence="1">Multi-pass membrane protein</topology>
    </subcellularLocation>
</comment>
<dbReference type="SUPFAM" id="SSF103506">
    <property type="entry name" value="Mitochondrial carrier"/>
    <property type="match status" value="1"/>
</dbReference>
<name>A0ABR2YC31_9CHLO</name>
<feature type="repeat" description="Solcar" evidence="8">
    <location>
        <begin position="107"/>
        <end position="189"/>
    </location>
</feature>
<keyword evidence="3 9" id="KW-0813">Transport</keyword>
<organism evidence="10 11">
    <name type="scientific">Coccomyxa subellipsoidea</name>
    <dbReference type="NCBI Taxonomy" id="248742"/>
    <lineage>
        <taxon>Eukaryota</taxon>
        <taxon>Viridiplantae</taxon>
        <taxon>Chlorophyta</taxon>
        <taxon>core chlorophytes</taxon>
        <taxon>Trebouxiophyceae</taxon>
        <taxon>Trebouxiophyceae incertae sedis</taxon>
        <taxon>Coccomyxaceae</taxon>
        <taxon>Coccomyxa</taxon>
    </lineage>
</organism>
<keyword evidence="11" id="KW-1185">Reference proteome</keyword>
<evidence type="ECO:0000256" key="6">
    <source>
        <dbReference type="ARBA" id="ARBA00022989"/>
    </source>
</evidence>
<evidence type="ECO:0000313" key="11">
    <source>
        <dbReference type="Proteomes" id="UP001491310"/>
    </source>
</evidence>
<feature type="repeat" description="Solcar" evidence="8">
    <location>
        <begin position="12"/>
        <end position="100"/>
    </location>
</feature>
<evidence type="ECO:0000313" key="10">
    <source>
        <dbReference type="EMBL" id="KAK9902005.1"/>
    </source>
</evidence>
<reference evidence="10 11" key="1">
    <citation type="journal article" date="2024" name="Nat. Commun.">
        <title>Phylogenomics reveals the evolutionary origins of lichenization in chlorophyte algae.</title>
        <authorList>
            <person name="Puginier C."/>
            <person name="Libourel C."/>
            <person name="Otte J."/>
            <person name="Skaloud P."/>
            <person name="Haon M."/>
            <person name="Grisel S."/>
            <person name="Petersen M."/>
            <person name="Berrin J.G."/>
            <person name="Delaux P.M."/>
            <person name="Dal Grande F."/>
            <person name="Keller J."/>
        </authorList>
    </citation>
    <scope>NUCLEOTIDE SEQUENCE [LARGE SCALE GENOMIC DNA]</scope>
    <source>
        <strain evidence="10 11">SAG 216-7</strain>
    </source>
</reference>
<evidence type="ECO:0000256" key="4">
    <source>
        <dbReference type="ARBA" id="ARBA00022692"/>
    </source>
</evidence>
<gene>
    <name evidence="10" type="ORF">WJX75_000971</name>
</gene>
<keyword evidence="7 8" id="KW-0472">Membrane</keyword>
<comment type="similarity">
    <text evidence="2 9">Belongs to the mitochondrial carrier (TC 2.A.29) family.</text>
</comment>